<dbReference type="PANTHER" id="PTHR33360:SF2">
    <property type="entry name" value="TRANSPOSASE FOR INSERTION SEQUENCE ELEMENT IS200"/>
    <property type="match status" value="1"/>
</dbReference>
<dbReference type="InterPro" id="IPR002686">
    <property type="entry name" value="Transposase_17"/>
</dbReference>
<dbReference type="SMART" id="SM01321">
    <property type="entry name" value="Y1_Tnp"/>
    <property type="match status" value="1"/>
</dbReference>
<evidence type="ECO:0000313" key="2">
    <source>
        <dbReference type="EMBL" id="MBE0459993.1"/>
    </source>
</evidence>
<dbReference type="SUPFAM" id="SSF143422">
    <property type="entry name" value="Transposase IS200-like"/>
    <property type="match status" value="1"/>
</dbReference>
<evidence type="ECO:0000259" key="1">
    <source>
        <dbReference type="SMART" id="SM01321"/>
    </source>
</evidence>
<protein>
    <submittedName>
        <fullName evidence="2">IS200/IS605 family transposase</fullName>
    </submittedName>
</protein>
<dbReference type="PANTHER" id="PTHR33360">
    <property type="entry name" value="TRANSPOSASE FOR INSERTION SEQUENCE ELEMENT IS200"/>
    <property type="match status" value="1"/>
</dbReference>
<comment type="caution">
    <text evidence="2">The sequence shown here is derived from an EMBL/GenBank/DDBJ whole genome shotgun (WGS) entry which is preliminary data.</text>
</comment>
<feature type="domain" description="Transposase IS200-like" evidence="1">
    <location>
        <begin position="11"/>
        <end position="129"/>
    </location>
</feature>
<evidence type="ECO:0000313" key="3">
    <source>
        <dbReference type="Proteomes" id="UP000707245"/>
    </source>
</evidence>
<dbReference type="Proteomes" id="UP000707245">
    <property type="component" value="Unassembled WGS sequence"/>
</dbReference>
<keyword evidence="3" id="KW-1185">Reference proteome</keyword>
<dbReference type="RefSeq" id="WP_024605211.1">
    <property type="nucleotide sequence ID" value="NZ_RRZA01000206.1"/>
</dbReference>
<proteinExistence type="predicted"/>
<dbReference type="Pfam" id="PF01797">
    <property type="entry name" value="Y1_Tnp"/>
    <property type="match status" value="1"/>
</dbReference>
<gene>
    <name evidence="2" type="primary">tnpA</name>
    <name evidence="2" type="ORF">EI167_21840</name>
</gene>
<accession>A0ABR9FT46</accession>
<dbReference type="InterPro" id="IPR036515">
    <property type="entry name" value="Transposase_17_sf"/>
</dbReference>
<sequence>MRDYKSLSHTRWDCKYHIVFIPKKRQKLIYGAIRKHLGETFHELAKRKGVIIEEGHLMKDHVHMCLSIPPKFAVSNVVGYLKGKSAISIAKNFRGRQRNFNGENFWARGYFVSTVGLDENMVIDYIRNQEKDDEHRDQLKFQV</sequence>
<dbReference type="Gene3D" id="3.30.70.1290">
    <property type="entry name" value="Transposase IS200-like"/>
    <property type="match status" value="1"/>
</dbReference>
<name>A0ABR9FT46_9GAMM</name>
<reference evidence="2 3" key="1">
    <citation type="submission" date="2020-07" db="EMBL/GenBank/DDBJ databases">
        <title>Halophilic bacteria isolated from french cheeses.</title>
        <authorList>
            <person name="Kothe C.I."/>
            <person name="Farah-Kraiem B."/>
            <person name="Renault P."/>
            <person name="Dridi B."/>
        </authorList>
    </citation>
    <scope>NUCLEOTIDE SEQUENCE [LARGE SCALE GENOMIC DNA]</scope>
    <source>
        <strain evidence="2 3">FME14</strain>
    </source>
</reference>
<dbReference type="EMBL" id="RRZA01000206">
    <property type="protein sequence ID" value="MBE0459993.1"/>
    <property type="molecule type" value="Genomic_DNA"/>
</dbReference>
<organism evidence="2 3">
    <name type="scientific">Pseudoalteromonas prydzensis</name>
    <dbReference type="NCBI Taxonomy" id="182141"/>
    <lineage>
        <taxon>Bacteria</taxon>
        <taxon>Pseudomonadati</taxon>
        <taxon>Pseudomonadota</taxon>
        <taxon>Gammaproteobacteria</taxon>
        <taxon>Alteromonadales</taxon>
        <taxon>Pseudoalteromonadaceae</taxon>
        <taxon>Pseudoalteromonas</taxon>
    </lineage>
</organism>
<dbReference type="NCBIfam" id="NF033573">
    <property type="entry name" value="transpos_IS200"/>
    <property type="match status" value="1"/>
</dbReference>